<keyword evidence="5" id="KW-1185">Reference proteome</keyword>
<dbReference type="Proteomes" id="UP000659697">
    <property type="component" value="Unassembled WGS sequence"/>
</dbReference>
<evidence type="ECO:0000313" key="4">
    <source>
        <dbReference type="EMBL" id="GHG70569.1"/>
    </source>
</evidence>
<sequence length="855" mass="95636">MFLSDKLSFTQRHKKRLAVFTLLSLLSLPLAAQAVLLAEQTHSAEAAAQTENTHQQSVNAQQVLFLGPLPAFSSTQLALTGKAKAQRQQLLRLLEKQPLPVAGRQVSVFGQQLSWQLLSLQEAAAAGPGLWFVQFSHPAYLKAKLALSGVQAPEIFLNLQSQPNNSELKLATGWQQLLIFSDGEKTGEALQLSLTPSNQVPVQFQLAAKEPVNNRLLTNAETISQLAVSDNGQWLLVSFSGRSDVSDMQLQRTELRDLSKNTVVHTFSQQNLGRAAFSPDNQWLSYQTNNTLWLQNLNSGEVRPLLENQSGLGTYSWAADSKSLFIQWTQADTSLKDTKAKLYRSLEDRWRNNRDISRIFQLDIQSGLVRALTTDKESSFLADVRQDGRALLFTQRRNDRSTPPHASTAVFELDLSSLTARELGVYQHFGQIEYYQQGYLIVGGPNFANGAGINLPAGDDIANDYDGQLYFMDATSLEVTALSKAFDPSISSIALNNRQQVVAQVSEGDRTLLYSVDIERQRYTKLPFNLDVVERFSLANDRNNTVVALGTGVLTPQQLEKVQIGQRRASTLHSSQALYQHIQLGEVHDFIVTNPQGDNIDGRYYLPPDFDANKKYPAIVYYYGGTTTVNRQFTGRYPFHHWAANGYIVYVVQPRGTIGYGQRFSALHVNAWGKYTADDIIYATEQFVAKHPFVDGKRLGNIGASYGGFMTMYLATQTDMFAASISHAGISALSSYWGQGWWGFLYSGVASRGSFPWNNQELYVGQSPLYMADKITTPLLLITGDSDVNVPAGESQQMYTALKLLGRDVALVEIPGEDHHIIDREKRYVWWDHLLAFFDKHLKDETDWWQQLSQE</sequence>
<feature type="chain" id="PRO_5046816649" description="Peptidase S9 prolyl oligopeptidase catalytic domain-containing protein" evidence="2">
    <location>
        <begin position="35"/>
        <end position="855"/>
    </location>
</feature>
<evidence type="ECO:0000256" key="1">
    <source>
        <dbReference type="ARBA" id="ARBA00022801"/>
    </source>
</evidence>
<feature type="signal peptide" evidence="2">
    <location>
        <begin position="1"/>
        <end position="34"/>
    </location>
</feature>
<evidence type="ECO:0000313" key="5">
    <source>
        <dbReference type="Proteomes" id="UP000659697"/>
    </source>
</evidence>
<dbReference type="Gene3D" id="2.120.10.30">
    <property type="entry name" value="TolB, C-terminal domain"/>
    <property type="match status" value="1"/>
</dbReference>
<dbReference type="RefSeq" id="WP_189432986.1">
    <property type="nucleotide sequence ID" value="NZ_BNAO01000004.1"/>
</dbReference>
<dbReference type="Gene3D" id="3.40.50.1820">
    <property type="entry name" value="alpha/beta hydrolase"/>
    <property type="match status" value="1"/>
</dbReference>
<evidence type="ECO:0000256" key="2">
    <source>
        <dbReference type="SAM" id="SignalP"/>
    </source>
</evidence>
<organism evidence="4 5">
    <name type="scientific">Alishewanella longhuensis</name>
    <dbReference type="NCBI Taxonomy" id="1091037"/>
    <lineage>
        <taxon>Bacteria</taxon>
        <taxon>Pseudomonadati</taxon>
        <taxon>Pseudomonadota</taxon>
        <taxon>Gammaproteobacteria</taxon>
        <taxon>Alteromonadales</taxon>
        <taxon>Alteromonadaceae</taxon>
        <taxon>Alishewanella</taxon>
    </lineage>
</organism>
<dbReference type="Pfam" id="PF00326">
    <property type="entry name" value="Peptidase_S9"/>
    <property type="match status" value="1"/>
</dbReference>
<comment type="caution">
    <text evidence="4">The sequence shown here is derived from an EMBL/GenBank/DDBJ whole genome shotgun (WGS) entry which is preliminary data.</text>
</comment>
<feature type="domain" description="Peptidase S9 prolyl oligopeptidase catalytic" evidence="3">
    <location>
        <begin position="640"/>
        <end position="844"/>
    </location>
</feature>
<dbReference type="SUPFAM" id="SSF53474">
    <property type="entry name" value="alpha/beta-Hydrolases"/>
    <property type="match status" value="1"/>
</dbReference>
<evidence type="ECO:0000259" key="3">
    <source>
        <dbReference type="Pfam" id="PF00326"/>
    </source>
</evidence>
<gene>
    <name evidence="4" type="ORF">GCM10010919_21400</name>
</gene>
<protein>
    <recommendedName>
        <fullName evidence="3">Peptidase S9 prolyl oligopeptidase catalytic domain-containing protein</fullName>
    </recommendedName>
</protein>
<reference evidence="5" key="1">
    <citation type="journal article" date="2019" name="Int. J. Syst. Evol. Microbiol.">
        <title>The Global Catalogue of Microorganisms (GCM) 10K type strain sequencing project: providing services to taxonomists for standard genome sequencing and annotation.</title>
        <authorList>
            <consortium name="The Broad Institute Genomics Platform"/>
            <consortium name="The Broad Institute Genome Sequencing Center for Infectious Disease"/>
            <person name="Wu L."/>
            <person name="Ma J."/>
        </authorList>
    </citation>
    <scope>NUCLEOTIDE SEQUENCE [LARGE SCALE GENOMIC DNA]</scope>
    <source>
        <strain evidence="5">CGMCC 1.7003</strain>
    </source>
</reference>
<name>A0ABQ3KZW5_9ALTE</name>
<keyword evidence="2" id="KW-0732">Signal</keyword>
<proteinExistence type="predicted"/>
<dbReference type="PANTHER" id="PTHR42776">
    <property type="entry name" value="SERINE PEPTIDASE S9 FAMILY MEMBER"/>
    <property type="match status" value="1"/>
</dbReference>
<dbReference type="InterPro" id="IPR029058">
    <property type="entry name" value="AB_hydrolase_fold"/>
</dbReference>
<keyword evidence="1" id="KW-0378">Hydrolase</keyword>
<dbReference type="EMBL" id="BNAO01000004">
    <property type="protein sequence ID" value="GHG70569.1"/>
    <property type="molecule type" value="Genomic_DNA"/>
</dbReference>
<dbReference type="PANTHER" id="PTHR42776:SF27">
    <property type="entry name" value="DIPEPTIDYL PEPTIDASE FAMILY MEMBER 6"/>
    <property type="match status" value="1"/>
</dbReference>
<dbReference type="InterPro" id="IPR001375">
    <property type="entry name" value="Peptidase_S9_cat"/>
</dbReference>
<dbReference type="SUPFAM" id="SSF82171">
    <property type="entry name" value="DPP6 N-terminal domain-like"/>
    <property type="match status" value="1"/>
</dbReference>
<dbReference type="InterPro" id="IPR011042">
    <property type="entry name" value="6-blade_b-propeller_TolB-like"/>
</dbReference>
<accession>A0ABQ3KZW5</accession>